<evidence type="ECO:0000256" key="3">
    <source>
        <dbReference type="ARBA" id="ARBA00035625"/>
    </source>
</evidence>
<comment type="function">
    <text evidence="3">Together with methyltransferase FTSJ1, methylates the 2'-O-ribose of nucleotides at position 32 of the anticodon loop of substrate tRNAs.</text>
</comment>
<name>A0A8C9QY89_SCLFO</name>
<reference evidence="7" key="2">
    <citation type="submission" date="2025-08" db="UniProtKB">
        <authorList>
            <consortium name="Ensembl"/>
        </authorList>
    </citation>
    <scope>IDENTIFICATION</scope>
</reference>
<reference evidence="7 8" key="1">
    <citation type="submission" date="2019-04" db="EMBL/GenBank/DDBJ databases">
        <authorList>
            <consortium name="Wellcome Sanger Institute Data Sharing"/>
        </authorList>
    </citation>
    <scope>NUCLEOTIDE SEQUENCE [LARGE SCALE GENOMIC DNA]</scope>
</reference>
<evidence type="ECO:0000259" key="6">
    <source>
        <dbReference type="Pfam" id="PF25151"/>
    </source>
</evidence>
<evidence type="ECO:0000256" key="1">
    <source>
        <dbReference type="ARBA" id="ARBA00010409"/>
    </source>
</evidence>
<protein>
    <submittedName>
        <fullName evidence="7">Si:ch211-225b11.4</fullName>
    </submittedName>
</protein>
<accession>A0A8C9QY89</accession>
<feature type="domain" description="DUF2428" evidence="4">
    <location>
        <begin position="890"/>
        <end position="1150"/>
    </location>
</feature>
<comment type="similarity">
    <text evidence="1">Belongs to the THADA family.</text>
</comment>
<dbReference type="Pfam" id="PF10350">
    <property type="entry name" value="DUF2428"/>
    <property type="match status" value="1"/>
</dbReference>
<keyword evidence="2" id="KW-0819">tRNA processing</keyword>
<dbReference type="PANTHER" id="PTHR14387:SF0">
    <property type="entry name" value="DUF2428 DOMAIN-CONTAINING PROTEIN"/>
    <property type="match status" value="1"/>
</dbReference>
<feature type="domain" description="tRNA (32-2'-O)-methyltransferase regulator THADA-like TPR repeats region" evidence="5">
    <location>
        <begin position="510"/>
        <end position="720"/>
    </location>
</feature>
<dbReference type="InterPro" id="IPR051954">
    <property type="entry name" value="tRNA_methyltransferase_THADA"/>
</dbReference>
<sequence>MIPERYGSVELHVEACRSLYANAAGKDKIMQDTLRSALSEGSPKRSRERRAEEALRLLRSISAAQLCSLDDAALRPLMRLLLCVQLESAHSSTVCRTLGQVVRRVLVLEEVRGCFAAVVLDSDQVSSVERLLSMFLEDSTVGHETVRHSCPAVLCRVEEVFCRVMGQQALRNRDLRYMAVKVCLQMFQLLPGEVAPLVWEKGSSILPVENILTYLMDIVLGESSDRDTRLLAGTAVVMLINTAPVVRDGVAAAWSILHVTQEDNWHLCVGELRAECRSREGDGVERLAICRGLLTCCRKDLLVCCLDNQEKTVLLEGLFPIISALCKENLQCHYFVFQALALWLKCVKECLRQLWGARGTPLLKEDSSLCQQLVQVIWNSAESPVEGVAEFVHSSFRLLLEIYELEWQHFQDGEKRLYFSLLNRIAALPWEAKVKYFPLCALLPYVGTNVVLEQFPELPHHLLKCLSANNLSPCASETYKSLIQQQRMELCRDPSCKTAPPSEQDLAVKWAQRWQPVLLKALTSKTTLLQSNASNHLLPWTLRTFPAAFGLLQTLLSIPAAGHLRAWACLMNVQRAVSGSWPLEDRSSWETLRLALCSFDDSVRLAALNLICCSPKTREPPAPVEFTMLRQFLPFNLNSESSPFRQQLQAAVRKFLVRVRDSCLACLQDRSRVATEHTDGHFVDWLALLSFSSLAPGYSYQRKKTALLLLYAVLETCTDTWSPNRKKGQPPANISALINWARRSGCWDFFSKSKLMVLISCLEDGTNEIRDLAAGLLLQFFPVDFPDDLTTALLERAYKLLGSPRVPEAQAGAVLAKVLIQKYGVFQPGSLGNRPYNSSDELELQYLTARSDLLLAARTSPIHGVLCALQRCLLENAQQGVAMSHREVGALLGLLERIALLLLGVLYGDTAETSPSFCAMGNAIRSLIAQDGDRAVGEQDDCVLLLEEHSLVLTCCWVSFKEIGMLLGGLVGKILEMPSLVECPLTADDLKRAAGIFRDILLKCRHCGAVEGCCGGFARFCAALLCSQEPQFREIPALMLEQALSVLQSPSTASITRRAAGLPMLVLGIVAAEETNKTRPLLALCVRTLMDTASSPLPEDWDQTLDLPQVCAVHTLQALVRGSALGMAMLQYAAAVTILSLKLLSSPYWAMRNAALQLYSSLCSRLLGPCLGGDDGSTHHRMSPCAFFSHYPTLQPFLLKELRSAASELQGHLGDARLRLHPSLFPVLTLLAKLQSGVSEETQFLSSFQESLLQLAGSPIFNVRVMASKALVAMTPPAEYMEVILQLARELCGPEDSCCHNLLHGQLLQMRALLDRALNTISDDQQVLRQVVAHIETRQWLATPAQLCPLVRSAYLEVVMLATRFCSHSFLHSLQTELLLQLQSHTQEPLVHWFSTKLDEPQCAVKLWENLPIEGASVQLSLVRWAAEGDCWRGTTMQQVLQKALKASLKAALLDGSVEYRKMYLAALLAVMTPSDADLHFPYAPPQQPSSGEHAELLLVVLESGMWGPELLSQALQVLSLLLPLRAESLLIDRWCRLLEIHKVPEAPTVLRLACAQALRLAGVLLQTKLSFSSKKEPSFLTCGLFRLIGTGIYLLKDDNLQVRTEVAGFTSALARARTGSTGGHCFLTQVNRCLLFLLDLLLEEFWDSPYTLEILLHHLPEADLDPVLRDAQCTEPSCLYEKDEANVFSEPAAMSEYMLPFLLKLVEKVPESAQLGDLVARWARENTEPILENIAICKLRVFDLLGESDSPSWLNLLMEPRFHWALCGLFVRAVFLLRLLENMPDLTLQCNQMALHADLRLMQKLLSGHGVFLPSAIAAAIESELPA</sequence>
<dbReference type="InterPro" id="IPR016024">
    <property type="entry name" value="ARM-type_fold"/>
</dbReference>
<dbReference type="OrthoDB" id="73997at2759"/>
<dbReference type="Gene3D" id="1.25.10.10">
    <property type="entry name" value="Leucine-rich Repeat Variant"/>
    <property type="match status" value="1"/>
</dbReference>
<keyword evidence="8" id="KW-1185">Reference proteome</keyword>
<reference evidence="7" key="3">
    <citation type="submission" date="2025-09" db="UniProtKB">
        <authorList>
            <consortium name="Ensembl"/>
        </authorList>
    </citation>
    <scope>IDENTIFICATION</scope>
</reference>
<dbReference type="InterPro" id="IPR011989">
    <property type="entry name" value="ARM-like"/>
</dbReference>
<proteinExistence type="inferred from homology"/>
<dbReference type="GO" id="GO:0030488">
    <property type="term" value="P:tRNA methylation"/>
    <property type="evidence" value="ECO:0007669"/>
    <property type="project" value="TreeGrafter"/>
</dbReference>
<dbReference type="GO" id="GO:0005829">
    <property type="term" value="C:cytosol"/>
    <property type="evidence" value="ECO:0007669"/>
    <property type="project" value="TreeGrafter"/>
</dbReference>
<dbReference type="InterPro" id="IPR019442">
    <property type="entry name" value="THADA/TRM732_DUF2428"/>
</dbReference>
<organism evidence="7 8">
    <name type="scientific">Scleropages formosus</name>
    <name type="common">Asian bonytongue</name>
    <name type="synonym">Osteoglossum formosum</name>
    <dbReference type="NCBI Taxonomy" id="113540"/>
    <lineage>
        <taxon>Eukaryota</taxon>
        <taxon>Metazoa</taxon>
        <taxon>Chordata</taxon>
        <taxon>Craniata</taxon>
        <taxon>Vertebrata</taxon>
        <taxon>Euteleostomi</taxon>
        <taxon>Actinopterygii</taxon>
        <taxon>Neopterygii</taxon>
        <taxon>Teleostei</taxon>
        <taxon>Osteoglossocephala</taxon>
        <taxon>Osteoglossomorpha</taxon>
        <taxon>Osteoglossiformes</taxon>
        <taxon>Osteoglossidae</taxon>
        <taxon>Scleropages</taxon>
    </lineage>
</organism>
<dbReference type="InterPro" id="IPR056843">
    <property type="entry name" value="THADA-like_TPR"/>
</dbReference>
<evidence type="ECO:0000259" key="4">
    <source>
        <dbReference type="Pfam" id="PF10350"/>
    </source>
</evidence>
<dbReference type="Ensembl" id="ENSSFOT00015007048.2">
    <property type="protein sequence ID" value="ENSSFOP00015006939.2"/>
    <property type="gene ID" value="ENSSFOG00015004435.2"/>
</dbReference>
<dbReference type="GeneTree" id="ENSGT00940000165952"/>
<dbReference type="SUPFAM" id="SSF48371">
    <property type="entry name" value="ARM repeat"/>
    <property type="match status" value="2"/>
</dbReference>
<dbReference type="PANTHER" id="PTHR14387">
    <property type="entry name" value="THADA/DEATH RECEPTOR INTERACTING PROTEIN"/>
    <property type="match status" value="1"/>
</dbReference>
<evidence type="ECO:0000259" key="5">
    <source>
        <dbReference type="Pfam" id="PF25150"/>
    </source>
</evidence>
<evidence type="ECO:0000313" key="8">
    <source>
        <dbReference type="Proteomes" id="UP000694397"/>
    </source>
</evidence>
<gene>
    <name evidence="7" type="primary">si:ch211-225b11.4</name>
</gene>
<evidence type="ECO:0000256" key="2">
    <source>
        <dbReference type="ARBA" id="ARBA00022694"/>
    </source>
</evidence>
<dbReference type="Proteomes" id="UP000694397">
    <property type="component" value="Chromosome 19"/>
</dbReference>
<dbReference type="InterPro" id="IPR056842">
    <property type="entry name" value="THADA-like_TPR_C"/>
</dbReference>
<feature type="domain" description="tRNA (32-2'-O)-methyltransferase regulator THADA-like C-terminal TPR repeats region" evidence="6">
    <location>
        <begin position="1152"/>
        <end position="1313"/>
    </location>
</feature>
<dbReference type="Pfam" id="PF25150">
    <property type="entry name" value="TPR_Trm732"/>
    <property type="match status" value="1"/>
</dbReference>
<dbReference type="Pfam" id="PF25151">
    <property type="entry name" value="TPR_Trm732_C"/>
    <property type="match status" value="1"/>
</dbReference>
<evidence type="ECO:0000313" key="7">
    <source>
        <dbReference type="Ensembl" id="ENSSFOP00015006939.2"/>
    </source>
</evidence>